<name>A0A067KIK3_JATCU</name>
<evidence type="ECO:0000313" key="1">
    <source>
        <dbReference type="EMBL" id="KDP32095.1"/>
    </source>
</evidence>
<sequence>MDTKKPTSKQSKLSKLIKIPIKVLIKTRDFYIRSMNVYADQLGYGAAIGCPVGQVVHNLPRSYSVSSTNSNNRDDDYRELLKVASTRDLSRRVELDLLLQRQKSRSSMPRSFSVGIGRIDEEQECEFEEDFKVKADAFPRSRSYAVSRRSTTRVL</sequence>
<dbReference type="Proteomes" id="UP000027138">
    <property type="component" value="Unassembled WGS sequence"/>
</dbReference>
<keyword evidence="2" id="KW-1185">Reference proteome</keyword>
<evidence type="ECO:0000313" key="2">
    <source>
        <dbReference type="Proteomes" id="UP000027138"/>
    </source>
</evidence>
<dbReference type="OrthoDB" id="694638at2759"/>
<dbReference type="KEGG" id="jcu:105639995"/>
<organism evidence="1 2">
    <name type="scientific">Jatropha curcas</name>
    <name type="common">Barbados nut</name>
    <dbReference type="NCBI Taxonomy" id="180498"/>
    <lineage>
        <taxon>Eukaryota</taxon>
        <taxon>Viridiplantae</taxon>
        <taxon>Streptophyta</taxon>
        <taxon>Embryophyta</taxon>
        <taxon>Tracheophyta</taxon>
        <taxon>Spermatophyta</taxon>
        <taxon>Magnoliopsida</taxon>
        <taxon>eudicotyledons</taxon>
        <taxon>Gunneridae</taxon>
        <taxon>Pentapetalae</taxon>
        <taxon>rosids</taxon>
        <taxon>fabids</taxon>
        <taxon>Malpighiales</taxon>
        <taxon>Euphorbiaceae</taxon>
        <taxon>Crotonoideae</taxon>
        <taxon>Jatropheae</taxon>
        <taxon>Jatropha</taxon>
    </lineage>
</organism>
<dbReference type="PIRSF" id="PIRSF031279">
    <property type="entry name" value="UCP031279"/>
    <property type="match status" value="1"/>
</dbReference>
<dbReference type="EMBL" id="KK914593">
    <property type="protein sequence ID" value="KDP32095.1"/>
    <property type="molecule type" value="Genomic_DNA"/>
</dbReference>
<protein>
    <submittedName>
        <fullName evidence="1">Uncharacterized protein</fullName>
    </submittedName>
</protein>
<dbReference type="STRING" id="180498.A0A067KIK3"/>
<dbReference type="InterPro" id="IPR016972">
    <property type="entry name" value="UCP031279"/>
</dbReference>
<dbReference type="PANTHER" id="PTHR33526:SF4">
    <property type="entry name" value="OS07G0123800 PROTEIN"/>
    <property type="match status" value="1"/>
</dbReference>
<gene>
    <name evidence="1" type="ORF">JCGZ_12556</name>
</gene>
<reference evidence="1 2" key="1">
    <citation type="journal article" date="2014" name="PLoS ONE">
        <title>Global Analysis of Gene Expression Profiles in Physic Nut (Jatropha curcas L.) Seedlings Exposed to Salt Stress.</title>
        <authorList>
            <person name="Zhang L."/>
            <person name="Zhang C."/>
            <person name="Wu P."/>
            <person name="Chen Y."/>
            <person name="Li M."/>
            <person name="Jiang H."/>
            <person name="Wu G."/>
        </authorList>
    </citation>
    <scope>NUCLEOTIDE SEQUENCE [LARGE SCALE GENOMIC DNA]</scope>
    <source>
        <strain evidence="2">cv. GZQX0401</strain>
        <tissue evidence="1">Young leaves</tissue>
    </source>
</reference>
<dbReference type="AlphaFoldDB" id="A0A067KIK3"/>
<proteinExistence type="predicted"/>
<dbReference type="PANTHER" id="PTHR33526">
    <property type="entry name" value="OS07G0123800 PROTEIN"/>
    <property type="match status" value="1"/>
</dbReference>
<accession>A0A067KIK3</accession>